<reference evidence="2" key="1">
    <citation type="submission" date="2022-11" db="EMBL/GenBank/DDBJ databases">
        <authorList>
            <person name="Kikuchi T."/>
        </authorList>
    </citation>
    <scope>NUCLEOTIDE SEQUENCE</scope>
    <source>
        <strain evidence="2">PS1010</strain>
    </source>
</reference>
<name>A0A9P1IIX4_9PELO</name>
<dbReference type="OrthoDB" id="5864875at2759"/>
<dbReference type="AlphaFoldDB" id="A0A9P1IIX4"/>
<keyword evidence="3" id="KW-1185">Reference proteome</keyword>
<organism evidence="2 3">
    <name type="scientific">Caenorhabditis angaria</name>
    <dbReference type="NCBI Taxonomy" id="860376"/>
    <lineage>
        <taxon>Eukaryota</taxon>
        <taxon>Metazoa</taxon>
        <taxon>Ecdysozoa</taxon>
        <taxon>Nematoda</taxon>
        <taxon>Chromadorea</taxon>
        <taxon>Rhabditida</taxon>
        <taxon>Rhabditina</taxon>
        <taxon>Rhabditomorpha</taxon>
        <taxon>Rhabditoidea</taxon>
        <taxon>Rhabditidae</taxon>
        <taxon>Peloderinae</taxon>
        <taxon>Caenorhabditis</taxon>
    </lineage>
</organism>
<evidence type="ECO:0000256" key="1">
    <source>
        <dbReference type="SAM" id="MobiDB-lite"/>
    </source>
</evidence>
<comment type="caution">
    <text evidence="2">The sequence shown here is derived from an EMBL/GenBank/DDBJ whole genome shotgun (WGS) entry which is preliminary data.</text>
</comment>
<feature type="region of interest" description="Disordered" evidence="1">
    <location>
        <begin position="72"/>
        <end position="102"/>
    </location>
</feature>
<dbReference type="EMBL" id="CANHGI010000003">
    <property type="protein sequence ID" value="CAI5445455.1"/>
    <property type="molecule type" value="Genomic_DNA"/>
</dbReference>
<feature type="compositionally biased region" description="Basic and acidic residues" evidence="1">
    <location>
        <begin position="86"/>
        <end position="101"/>
    </location>
</feature>
<sequence length="174" mass="19338">MQKEKDKNEAVATTSVEVFIRPLEVTVPADFIYTTTSTTPAAPASENPDQPRTFWSTMTSRIETETSIKRWSIPPVTTVEGNPPGPEDHPSTKQGSEHEGRVIGITPNYKIGEGVPKQELNLGKSGFLPNGTGDYKVSTLQETYKQTFIDPKGEKVHLKISEEKQLCMYVHVYV</sequence>
<accession>A0A9P1IIX4</accession>
<dbReference type="Proteomes" id="UP001152747">
    <property type="component" value="Unassembled WGS sequence"/>
</dbReference>
<protein>
    <submittedName>
        <fullName evidence="2">Uncharacterized protein</fullName>
    </submittedName>
</protein>
<evidence type="ECO:0000313" key="2">
    <source>
        <dbReference type="EMBL" id="CAI5445455.1"/>
    </source>
</evidence>
<proteinExistence type="predicted"/>
<gene>
    <name evidence="2" type="ORF">CAMP_LOCUS8092</name>
</gene>
<evidence type="ECO:0000313" key="3">
    <source>
        <dbReference type="Proteomes" id="UP001152747"/>
    </source>
</evidence>